<evidence type="ECO:0000313" key="2">
    <source>
        <dbReference type="EMBL" id="KAJ2801353.1"/>
    </source>
</evidence>
<sequence length="224" mass="25243">MAAANAPSYTLRYFKVIGRGEPIRLLLTAANVEWTEEHPKWPQEKSNQPFGTLPVLIEKRTDGSPDFVICESGSIERYLARIYGFLPADLKQAALQEQVRDQVTDVVTAFVGYMEAASEEDKKAKLESFDELLDRFMTVQTKHIQSNGNTGRLFGDSLSYADILTYVFYKIMGIEFAKYKPEIMDYLKPKLTPEIIKFIFTVEAEPKLAKNVLKSGNLSAVVSA</sequence>
<dbReference type="PROSITE" id="PS50404">
    <property type="entry name" value="GST_NTER"/>
    <property type="match status" value="1"/>
</dbReference>
<dbReference type="Proteomes" id="UP001140094">
    <property type="component" value="Unassembled WGS sequence"/>
</dbReference>
<dbReference type="SFLD" id="SFLDS00019">
    <property type="entry name" value="Glutathione_Transferase_(cytos"/>
    <property type="match status" value="1"/>
</dbReference>
<dbReference type="OrthoDB" id="414243at2759"/>
<dbReference type="CDD" id="cd03039">
    <property type="entry name" value="GST_N_Sigma_like"/>
    <property type="match status" value="1"/>
</dbReference>
<dbReference type="PANTHER" id="PTHR11571:SF150">
    <property type="entry name" value="GLUTATHIONE S-TRANSFERASE"/>
    <property type="match status" value="1"/>
</dbReference>
<dbReference type="Gene3D" id="1.20.1050.10">
    <property type="match status" value="1"/>
</dbReference>
<dbReference type="InterPro" id="IPR004045">
    <property type="entry name" value="Glutathione_S-Trfase_N"/>
</dbReference>
<gene>
    <name evidence="2" type="ORF">H4R20_003708</name>
</gene>
<proteinExistence type="predicted"/>
<dbReference type="Pfam" id="PF02798">
    <property type="entry name" value="GST_N"/>
    <property type="match status" value="1"/>
</dbReference>
<dbReference type="InterPro" id="IPR004046">
    <property type="entry name" value="GST_C"/>
</dbReference>
<dbReference type="GO" id="GO:0006749">
    <property type="term" value="P:glutathione metabolic process"/>
    <property type="evidence" value="ECO:0007669"/>
    <property type="project" value="TreeGrafter"/>
</dbReference>
<dbReference type="InterPro" id="IPR036282">
    <property type="entry name" value="Glutathione-S-Trfase_C_sf"/>
</dbReference>
<dbReference type="SUPFAM" id="SSF47616">
    <property type="entry name" value="GST C-terminal domain-like"/>
    <property type="match status" value="1"/>
</dbReference>
<reference evidence="2" key="1">
    <citation type="submission" date="2022-07" db="EMBL/GenBank/DDBJ databases">
        <title>Phylogenomic reconstructions and comparative analyses of Kickxellomycotina fungi.</title>
        <authorList>
            <person name="Reynolds N.K."/>
            <person name="Stajich J.E."/>
            <person name="Barry K."/>
            <person name="Grigoriev I.V."/>
            <person name="Crous P."/>
            <person name="Smith M.E."/>
        </authorList>
    </citation>
    <scope>NUCLEOTIDE SEQUENCE</scope>
    <source>
        <strain evidence="2">NRRL 1565</strain>
    </source>
</reference>
<organism evidence="2 3">
    <name type="scientific">Coemansia guatemalensis</name>
    <dbReference type="NCBI Taxonomy" id="2761395"/>
    <lineage>
        <taxon>Eukaryota</taxon>
        <taxon>Fungi</taxon>
        <taxon>Fungi incertae sedis</taxon>
        <taxon>Zoopagomycota</taxon>
        <taxon>Kickxellomycotina</taxon>
        <taxon>Kickxellomycetes</taxon>
        <taxon>Kickxellales</taxon>
        <taxon>Kickxellaceae</taxon>
        <taxon>Coemansia</taxon>
    </lineage>
</organism>
<dbReference type="Gene3D" id="3.40.30.10">
    <property type="entry name" value="Glutaredoxin"/>
    <property type="match status" value="1"/>
</dbReference>
<name>A0A9W8HUQ7_9FUNG</name>
<dbReference type="EMBL" id="JANBUO010000827">
    <property type="protein sequence ID" value="KAJ2801353.1"/>
    <property type="molecule type" value="Genomic_DNA"/>
</dbReference>
<evidence type="ECO:0000313" key="3">
    <source>
        <dbReference type="Proteomes" id="UP001140094"/>
    </source>
</evidence>
<accession>A0A9W8HUQ7</accession>
<dbReference type="InterPro" id="IPR040079">
    <property type="entry name" value="Glutathione_S-Trfase"/>
</dbReference>
<dbReference type="GO" id="GO:0004364">
    <property type="term" value="F:glutathione transferase activity"/>
    <property type="evidence" value="ECO:0007669"/>
    <property type="project" value="TreeGrafter"/>
</dbReference>
<dbReference type="PANTHER" id="PTHR11571">
    <property type="entry name" value="GLUTATHIONE S-TRANSFERASE"/>
    <property type="match status" value="1"/>
</dbReference>
<comment type="caution">
    <text evidence="2">The sequence shown here is derived from an EMBL/GenBank/DDBJ whole genome shotgun (WGS) entry which is preliminary data.</text>
</comment>
<dbReference type="InterPro" id="IPR036249">
    <property type="entry name" value="Thioredoxin-like_sf"/>
</dbReference>
<keyword evidence="3" id="KW-1185">Reference proteome</keyword>
<dbReference type="SUPFAM" id="SSF52833">
    <property type="entry name" value="Thioredoxin-like"/>
    <property type="match status" value="1"/>
</dbReference>
<evidence type="ECO:0000259" key="1">
    <source>
        <dbReference type="PROSITE" id="PS50404"/>
    </source>
</evidence>
<feature type="domain" description="GST N-terminal" evidence="1">
    <location>
        <begin position="7"/>
        <end position="87"/>
    </location>
</feature>
<dbReference type="InterPro" id="IPR050213">
    <property type="entry name" value="GST_superfamily"/>
</dbReference>
<dbReference type="AlphaFoldDB" id="A0A9W8HUQ7"/>
<dbReference type="Pfam" id="PF14497">
    <property type="entry name" value="GST_C_3"/>
    <property type="match status" value="1"/>
</dbReference>
<protein>
    <recommendedName>
        <fullName evidence="1">GST N-terminal domain-containing protein</fullName>
    </recommendedName>
</protein>